<comment type="subcellular location">
    <subcellularLocation>
        <location evidence="1">Nucleus</location>
    </subcellularLocation>
</comment>
<evidence type="ECO:0000313" key="8">
    <source>
        <dbReference type="EMBL" id="WFD39867.1"/>
    </source>
</evidence>
<evidence type="ECO:0000256" key="6">
    <source>
        <dbReference type="SAM" id="Coils"/>
    </source>
</evidence>
<feature type="region of interest" description="Disordered" evidence="7">
    <location>
        <begin position="497"/>
        <end position="539"/>
    </location>
</feature>
<name>A0AAF0JAJ0_9BASI</name>
<dbReference type="PANTHER" id="PTHR14152">
    <property type="entry name" value="SQUAMOUS CELL CARCINOMA ANTIGEN RECOGNISED BY CYTOTOXIC T LYMPHOCYTES"/>
    <property type="match status" value="1"/>
</dbReference>
<feature type="compositionally biased region" description="Low complexity" evidence="7">
    <location>
        <begin position="680"/>
        <end position="699"/>
    </location>
</feature>
<feature type="region of interest" description="Disordered" evidence="7">
    <location>
        <begin position="22"/>
        <end position="81"/>
    </location>
</feature>
<feature type="coiled-coil region" evidence="6">
    <location>
        <begin position="87"/>
        <end position="121"/>
    </location>
</feature>
<dbReference type="GO" id="GO:0000481">
    <property type="term" value="P:maturation of 5S rRNA"/>
    <property type="evidence" value="ECO:0007669"/>
    <property type="project" value="TreeGrafter"/>
</dbReference>
<evidence type="ECO:0000256" key="2">
    <source>
        <dbReference type="ARBA" id="ARBA00006076"/>
    </source>
</evidence>
<feature type="compositionally biased region" description="Low complexity" evidence="7">
    <location>
        <begin position="233"/>
        <end position="243"/>
    </location>
</feature>
<feature type="compositionally biased region" description="Basic and acidic residues" evidence="7">
    <location>
        <begin position="25"/>
        <end position="35"/>
    </location>
</feature>
<evidence type="ECO:0000256" key="1">
    <source>
        <dbReference type="ARBA" id="ARBA00004123"/>
    </source>
</evidence>
<feature type="compositionally biased region" description="Basic residues" evidence="7">
    <location>
        <begin position="269"/>
        <end position="279"/>
    </location>
</feature>
<feature type="region of interest" description="Disordered" evidence="7">
    <location>
        <begin position="159"/>
        <end position="243"/>
    </location>
</feature>
<dbReference type="GO" id="GO:0045292">
    <property type="term" value="P:mRNA cis splicing, via spliceosome"/>
    <property type="evidence" value="ECO:0007669"/>
    <property type="project" value="TreeGrafter"/>
</dbReference>
<feature type="compositionally biased region" description="Basic and acidic residues" evidence="7">
    <location>
        <begin position="498"/>
        <end position="507"/>
    </location>
</feature>
<feature type="compositionally biased region" description="Basic and acidic residues" evidence="7">
    <location>
        <begin position="401"/>
        <end position="430"/>
    </location>
</feature>
<proteinExistence type="inferred from homology"/>
<gene>
    <name evidence="8" type="ORF">MJAP1_002848</name>
</gene>
<accession>A0AAF0JAJ0</accession>
<evidence type="ECO:0000256" key="5">
    <source>
        <dbReference type="ARBA" id="ARBA00023242"/>
    </source>
</evidence>
<feature type="compositionally biased region" description="Basic and acidic residues" evidence="7">
    <location>
        <begin position="43"/>
        <end position="56"/>
    </location>
</feature>
<feature type="region of interest" description="Disordered" evidence="7">
    <location>
        <begin position="345"/>
        <end position="457"/>
    </location>
</feature>
<feature type="compositionally biased region" description="Basic and acidic residues" evidence="7">
    <location>
        <begin position="514"/>
        <end position="539"/>
    </location>
</feature>
<dbReference type="GeneID" id="85226499"/>
<feature type="compositionally biased region" description="Low complexity" evidence="7">
    <location>
        <begin position="707"/>
        <end position="723"/>
    </location>
</feature>
<evidence type="ECO:0000256" key="4">
    <source>
        <dbReference type="ARBA" id="ARBA00023187"/>
    </source>
</evidence>
<keyword evidence="6" id="KW-0175">Coiled coil</keyword>
<comment type="similarity">
    <text evidence="2">Belongs to the SNU66/SART1 family.</text>
</comment>
<dbReference type="AlphaFoldDB" id="A0AAF0JAJ0"/>
<evidence type="ECO:0008006" key="10">
    <source>
        <dbReference type="Google" id="ProtNLM"/>
    </source>
</evidence>
<protein>
    <recommendedName>
        <fullName evidence="10">SART-1 protein</fullName>
    </recommendedName>
</protein>
<feature type="region of interest" description="Disordered" evidence="7">
    <location>
        <begin position="611"/>
        <end position="739"/>
    </location>
</feature>
<dbReference type="PANTHER" id="PTHR14152:SF5">
    <property type="entry name" value="U4_U6.U5 TRI-SNRNP-ASSOCIATED PROTEIN 1"/>
    <property type="match status" value="1"/>
</dbReference>
<dbReference type="Pfam" id="PF19252">
    <property type="entry name" value="HIND"/>
    <property type="match status" value="1"/>
</dbReference>
<dbReference type="Proteomes" id="UP001217754">
    <property type="component" value="Chromosome 5"/>
</dbReference>
<feature type="compositionally biased region" description="Basic and acidic residues" evidence="7">
    <location>
        <begin position="162"/>
        <end position="173"/>
    </location>
</feature>
<feature type="compositionally biased region" description="Basic and acidic residues" evidence="7">
    <location>
        <begin position="628"/>
        <end position="646"/>
    </location>
</feature>
<dbReference type="InterPro" id="IPR045347">
    <property type="entry name" value="HIND"/>
</dbReference>
<feature type="compositionally biased region" description="Acidic residues" evidence="7">
    <location>
        <begin position="354"/>
        <end position="366"/>
    </location>
</feature>
<keyword evidence="3" id="KW-0507">mRNA processing</keyword>
<reference evidence="8" key="1">
    <citation type="submission" date="2023-03" db="EMBL/GenBank/DDBJ databases">
        <title>Mating type loci evolution in Malassezia.</title>
        <authorList>
            <person name="Coelho M.A."/>
        </authorList>
    </citation>
    <scope>NUCLEOTIDE SEQUENCE</scope>
    <source>
        <strain evidence="8">CBS 9431</strain>
    </source>
</reference>
<evidence type="ECO:0000313" key="9">
    <source>
        <dbReference type="Proteomes" id="UP001217754"/>
    </source>
</evidence>
<sequence length="739" mass="81302">MAEFHKESLTLEETNRVRISLGLKPLEDDGPKETETEVSAPAHQKEAEDATRERIAKAQNRRALARQLRGPTLGEEERDEGAKAWVKAQGRRAKENAARILREKEEEEKRVQAEYSAADLQGLRVAHDLDDFASGNERVLTLRDQGVLDNGEDELVDASLARAERDRQNQERKKGPKAYTGLDDDEFEEGGKRGGVLSKYDDDAAPATSSTDAGFRLGDAASTSDMAKRAEARQAQQAAAEARNAQMTTLDYLKNVPVSDYEAADVGFKKSKKKKRQATRVKVEPEEDEAPMPAAPQAPAPRERTLTDNLVDDDELAASLARARRQKAKKTITQITPEMIAKNLAAQQAAEAAEPQEEGMTFDETSEFVRQIAQRPAEEKKEDSVDASSLLVPEPMEADEAEAREAPPQEAPADHSQEDVPTEADAHADAPDTPAGIPTEEEWSELATEAAPDDLASGGVAGALRLLRSQGVIEEATPEQREREKKQLHYDAWVAAQKKADKQHEQELLASRSAPKDQATRERENRMREKREAQEAADRFKDYTPDVKLEYHDEFGRTLSQKEAWKRLSHVFHGNAPGYKAQEKRLRRIEEERRRERMLAGDTSAMTQAFQERSARTGQAHMVLSVGNKDHAPQEIDLLGREREAQISKQPKAAKKETGKGKRKAQPGASPSGPPPGLAAPPAEAPEAPEAPKPTMKPAFAPISSKPGFAPVSSAPASSSAPEAPREKIKISLGKRKAP</sequence>
<keyword evidence="9" id="KW-1185">Reference proteome</keyword>
<evidence type="ECO:0000256" key="7">
    <source>
        <dbReference type="SAM" id="MobiDB-lite"/>
    </source>
</evidence>
<feature type="region of interest" description="Disordered" evidence="7">
    <location>
        <begin position="267"/>
        <end position="310"/>
    </location>
</feature>
<dbReference type="EMBL" id="CP119962">
    <property type="protein sequence ID" value="WFD39867.1"/>
    <property type="molecule type" value="Genomic_DNA"/>
</dbReference>
<dbReference type="GO" id="GO:0046540">
    <property type="term" value="C:U4/U6 x U5 tri-snRNP complex"/>
    <property type="evidence" value="ECO:0007669"/>
    <property type="project" value="InterPro"/>
</dbReference>
<dbReference type="InterPro" id="IPR005011">
    <property type="entry name" value="SNU66/SART1"/>
</dbReference>
<keyword evidence="5" id="KW-0539">Nucleus</keyword>
<organism evidence="8 9">
    <name type="scientific">Malassezia japonica</name>
    <dbReference type="NCBI Taxonomy" id="223818"/>
    <lineage>
        <taxon>Eukaryota</taxon>
        <taxon>Fungi</taxon>
        <taxon>Dikarya</taxon>
        <taxon>Basidiomycota</taxon>
        <taxon>Ustilaginomycotina</taxon>
        <taxon>Malasseziomycetes</taxon>
        <taxon>Malasseziales</taxon>
        <taxon>Malasseziaceae</taxon>
        <taxon>Malassezia</taxon>
    </lineage>
</organism>
<evidence type="ECO:0000256" key="3">
    <source>
        <dbReference type="ARBA" id="ARBA00022664"/>
    </source>
</evidence>
<dbReference type="Pfam" id="PF03343">
    <property type="entry name" value="SART-1"/>
    <property type="match status" value="1"/>
</dbReference>
<keyword evidence="4" id="KW-0508">mRNA splicing</keyword>
<dbReference type="RefSeq" id="XP_060122764.1">
    <property type="nucleotide sequence ID" value="XM_060266781.1"/>
</dbReference>